<feature type="binding site" description="axial binding residue" evidence="7">
    <location>
        <position position="378"/>
    </location>
    <ligand>
        <name>heme b</name>
        <dbReference type="ChEBI" id="CHEBI:60344"/>
    </ligand>
    <ligandPart>
        <name>Fe</name>
        <dbReference type="ChEBI" id="CHEBI:18248"/>
    </ligandPart>
</feature>
<keyword evidence="5" id="KW-0560">Oxidoreductase</keyword>
<evidence type="ECO:0000256" key="5">
    <source>
        <dbReference type="ARBA" id="ARBA00023002"/>
    </source>
</evidence>
<dbReference type="CDD" id="cd09817">
    <property type="entry name" value="linoleate_diol_synthase_like"/>
    <property type="match status" value="1"/>
</dbReference>
<organism evidence="8 9">
    <name type="scientific">Coccidioides posadasii RMSCC 3488</name>
    <dbReference type="NCBI Taxonomy" id="454284"/>
    <lineage>
        <taxon>Eukaryota</taxon>
        <taxon>Fungi</taxon>
        <taxon>Dikarya</taxon>
        <taxon>Ascomycota</taxon>
        <taxon>Pezizomycotina</taxon>
        <taxon>Eurotiomycetes</taxon>
        <taxon>Eurotiomycetidae</taxon>
        <taxon>Onygenales</taxon>
        <taxon>Onygenaceae</taxon>
        <taxon>Coccidioides</taxon>
    </lineage>
</organism>
<dbReference type="InterPro" id="IPR036396">
    <property type="entry name" value="Cyt_P450_sf"/>
</dbReference>
<evidence type="ECO:0000256" key="4">
    <source>
        <dbReference type="ARBA" id="ARBA00022964"/>
    </source>
</evidence>
<dbReference type="Proteomes" id="UP000054567">
    <property type="component" value="Unassembled WGS sequence"/>
</dbReference>
<dbReference type="Gene3D" id="1.10.640.10">
    <property type="entry name" value="Haem peroxidase domain superfamily, animal type"/>
    <property type="match status" value="1"/>
</dbReference>
<dbReference type="GO" id="GO:0004601">
    <property type="term" value="F:peroxidase activity"/>
    <property type="evidence" value="ECO:0007669"/>
    <property type="project" value="InterPro"/>
</dbReference>
<dbReference type="GO" id="GO:0006979">
    <property type="term" value="P:response to oxidative stress"/>
    <property type="evidence" value="ECO:0007669"/>
    <property type="project" value="InterPro"/>
</dbReference>
<dbReference type="InterPro" id="IPR037120">
    <property type="entry name" value="Haem_peroxidase_sf_animal"/>
</dbReference>
<evidence type="ECO:0000256" key="2">
    <source>
        <dbReference type="ARBA" id="ARBA00022617"/>
    </source>
</evidence>
<dbReference type="CDD" id="cd20612">
    <property type="entry name" value="CYP_LDS-like_C"/>
    <property type="match status" value="1"/>
</dbReference>
<reference evidence="9" key="2">
    <citation type="journal article" date="2009" name="Genome Res.">
        <title>Comparative genomic analyses of the human fungal pathogens Coccidioides and their relatives.</title>
        <authorList>
            <person name="Sharpton T.J."/>
            <person name="Stajich J.E."/>
            <person name="Rounsley S.D."/>
            <person name="Gardner M.J."/>
            <person name="Wortman J.R."/>
            <person name="Jordar V.S."/>
            <person name="Maiti R."/>
            <person name="Kodira C.D."/>
            <person name="Neafsey D.E."/>
            <person name="Zeng Q."/>
            <person name="Hung C.-Y."/>
            <person name="McMahan C."/>
            <person name="Muszewska A."/>
            <person name="Grynberg M."/>
            <person name="Mandel M.A."/>
            <person name="Kellner E.M."/>
            <person name="Barker B.M."/>
            <person name="Galgiani J.N."/>
            <person name="Orbach M.J."/>
            <person name="Kirkland T.N."/>
            <person name="Cole G.T."/>
            <person name="Henn M.R."/>
            <person name="Birren B.W."/>
            <person name="Taylor J.W."/>
        </authorList>
    </citation>
    <scope>NUCLEOTIDE SEQUENCE [LARGE SCALE GENOMIC DNA]</scope>
    <source>
        <strain evidence="9">RMSCC 3488</strain>
    </source>
</reference>
<dbReference type="OrthoDB" id="823504at2759"/>
<evidence type="ECO:0000313" key="9">
    <source>
        <dbReference type="Proteomes" id="UP000054567"/>
    </source>
</evidence>
<keyword evidence="3 7" id="KW-0479">Metal-binding</keyword>
<dbReference type="SUPFAM" id="SSF48113">
    <property type="entry name" value="Heme-dependent peroxidases"/>
    <property type="match status" value="1"/>
</dbReference>
<reference evidence="8 9" key="1">
    <citation type="submission" date="2007-06" db="EMBL/GenBank/DDBJ databases">
        <title>The Genome Sequence of Coccidioides posadasii RMSCC_3488.</title>
        <authorList>
            <consortium name="Coccidioides Genome Resources Consortium"/>
            <consortium name="The Broad Institute Genome Sequencing Platform"/>
            <person name="Henn M.R."/>
            <person name="Sykes S."/>
            <person name="Young S."/>
            <person name="Jaffe D."/>
            <person name="Berlin A."/>
            <person name="Alvarez P."/>
            <person name="Butler J."/>
            <person name="Gnerre S."/>
            <person name="Grabherr M."/>
            <person name="Mauceli E."/>
            <person name="Brockman W."/>
            <person name="Kodira C."/>
            <person name="Alvarado L."/>
            <person name="Zeng Q."/>
            <person name="Crawford M."/>
            <person name="Antoine C."/>
            <person name="Devon K."/>
            <person name="Galgiani J."/>
            <person name="Orsborn K."/>
            <person name="Lewis M.L."/>
            <person name="Nusbaum C."/>
            <person name="Galagan J."/>
            <person name="Birren B."/>
        </authorList>
    </citation>
    <scope>NUCLEOTIDE SEQUENCE [LARGE SCALE GENOMIC DNA]</scope>
    <source>
        <strain evidence="8 9">RMSCC 3488</strain>
    </source>
</reference>
<evidence type="ECO:0000256" key="7">
    <source>
        <dbReference type="PIRSR" id="PIRSR619791-2"/>
    </source>
</evidence>
<dbReference type="Pfam" id="PF00067">
    <property type="entry name" value="p450"/>
    <property type="match status" value="1"/>
</dbReference>
<evidence type="ECO:0000313" key="8">
    <source>
        <dbReference type="EMBL" id="KMM65017.1"/>
    </source>
</evidence>
<dbReference type="GO" id="GO:0051213">
    <property type="term" value="F:dioxygenase activity"/>
    <property type="evidence" value="ECO:0007669"/>
    <property type="project" value="UniProtKB-KW"/>
</dbReference>
<dbReference type="InterPro" id="IPR034812">
    <property type="entry name" value="Ppo-like_N"/>
</dbReference>
<dbReference type="EMBL" id="DS268109">
    <property type="protein sequence ID" value="KMM65017.1"/>
    <property type="molecule type" value="Genomic_DNA"/>
</dbReference>
<dbReference type="AlphaFoldDB" id="A0A0J6I166"/>
<keyword evidence="6 7" id="KW-0408">Iron</keyword>
<gene>
    <name evidence="8" type="ORF">CPAG_01369</name>
</gene>
<dbReference type="InterPro" id="IPR019791">
    <property type="entry name" value="Haem_peroxidase_animal"/>
</dbReference>
<name>A0A0J6I166_COCPO</name>
<evidence type="ECO:0000256" key="3">
    <source>
        <dbReference type="ARBA" id="ARBA00022723"/>
    </source>
</evidence>
<dbReference type="GO" id="GO:0004497">
    <property type="term" value="F:monooxygenase activity"/>
    <property type="evidence" value="ECO:0007669"/>
    <property type="project" value="InterPro"/>
</dbReference>
<keyword evidence="4" id="KW-0223">Dioxygenase</keyword>
<dbReference type="GO" id="GO:0005506">
    <property type="term" value="F:iron ion binding"/>
    <property type="evidence" value="ECO:0007669"/>
    <property type="project" value="InterPro"/>
</dbReference>
<accession>A0A0J6I166</accession>
<dbReference type="GO" id="GO:0020037">
    <property type="term" value="F:heme binding"/>
    <property type="evidence" value="ECO:0007669"/>
    <property type="project" value="InterPro"/>
</dbReference>
<sequence>MVLDSLSRRGVLDDLAKYFPHFGGIANGSLWPITPDSGHHSPSQGPTGGLLQDLGSLDVKDVGTVLELLKNTASGAPVEDKRYIMERVIQLASSLPSTSHNRTTITNTLLAQLWNDLSHPPVSYLGRDVIYRQADGSYNNIYWPQIGKAGSNYARSVQPKSIQPASRPDPGLLFDGLLARQQFKEHPNKLSSVLFYLAALIIHDLFRTDPRDGSRNMTSSYLDLSPLYGCNQEEQNQVRTFKDGKLRPDCFSERRIFGFPPGVGVLLIMFNRFHNYVVQNLAAINENNRFRKPDESDADACAKYDNDLFQTGRLITCGLYINIILKDYVRNILNINQTDSDWSLDPRSDVKELLSHKPVQEAGGNMVAAEFNLVYRWHSCLSDRDDRWMQEIFEKALDGKDLDTIGMPEFLGKIRKLQSSIPDDPMLRPFANLERQSNGSYDDNDLVKILTESIEDCAGSFGARHVPKVLRSVEILGILQARSWNLSSLNEFRKYFNLAPHTSFEDINSDPEVVEQLRHFYGHPDNVELYPGIVVEEGKPRIVPGSGLCASYTISRTVLSDAVALVRGDRFYTVDYTPQNLTNWGYNEANYDMTVNNGHIFHKLILRAFPRHFKPDSVYAHFPFVIPSENKKILSDLGLAEKYSWERPGAVPHPTVILSHGACNAILHNKEDFKITWGEKVKHLMARNSIPYGADFMLSGDEQVHEDSRQMMQKALYIEDWCGQVRAFYERITLELLHSKSHRISGVSQVDIVRDVANLAAIHFSSNIFLLPLKTEGLPHGVFTDTELYRSMALILNYIFYDVDPTQSFKLRERSRSDSQKLGELVMLNVQAISKTGFIGSIIDKLHGNEALANYGVHMIRRLLATQMPIDELVWTHILPTAGGMVANQAQLFSQCLDFYLSEQGSRHWPEIRRLAGLNTKEADDLLLRYFLEGARIRSTVALYRDVSKDCKVKDHGKEVNLHAGQRVICNLMSACKDPEVFPEPDEVDLTRDLNSYIHLGVGPHECLGKGMVQIGLTTMLKVVGRLDNLRRAPGPQGQLHSIPGPGGIPLYMSEDESEVSPFPATMKVLWDGELPPLPQ</sequence>
<dbReference type="PROSITE" id="PS50292">
    <property type="entry name" value="PEROXIDASE_3"/>
    <property type="match status" value="1"/>
</dbReference>
<dbReference type="PANTHER" id="PTHR11903">
    <property type="entry name" value="PROSTAGLANDIN G/H SYNTHASE"/>
    <property type="match status" value="1"/>
</dbReference>
<evidence type="ECO:0000256" key="1">
    <source>
        <dbReference type="ARBA" id="ARBA00011881"/>
    </source>
</evidence>
<dbReference type="Pfam" id="PF03098">
    <property type="entry name" value="An_peroxidase"/>
    <property type="match status" value="1"/>
</dbReference>
<dbReference type="PANTHER" id="PTHR11903:SF37">
    <property type="entry name" value="PSI-PRODUCING OXYGENASE A"/>
    <property type="match status" value="1"/>
</dbReference>
<proteinExistence type="predicted"/>
<dbReference type="Gene3D" id="1.10.630.10">
    <property type="entry name" value="Cytochrome P450"/>
    <property type="match status" value="1"/>
</dbReference>
<dbReference type="VEuPathDB" id="FungiDB:CPAG_01369"/>
<dbReference type="InterPro" id="IPR050783">
    <property type="entry name" value="Oxylipin_biosynth_metab"/>
</dbReference>
<dbReference type="GO" id="GO:0006631">
    <property type="term" value="P:fatty acid metabolic process"/>
    <property type="evidence" value="ECO:0007669"/>
    <property type="project" value="UniProtKB-ARBA"/>
</dbReference>
<comment type="subunit">
    <text evidence="1">Homotetramer.</text>
</comment>
<evidence type="ECO:0000256" key="6">
    <source>
        <dbReference type="ARBA" id="ARBA00023004"/>
    </source>
</evidence>
<protein>
    <submittedName>
        <fullName evidence="8">Linoleate diol synthase</fullName>
    </submittedName>
</protein>
<dbReference type="InterPro" id="IPR010255">
    <property type="entry name" value="Haem_peroxidase_sf"/>
</dbReference>
<dbReference type="InterPro" id="IPR001128">
    <property type="entry name" value="Cyt_P450"/>
</dbReference>
<dbReference type="GO" id="GO:0016705">
    <property type="term" value="F:oxidoreductase activity, acting on paired donors, with incorporation or reduction of molecular oxygen"/>
    <property type="evidence" value="ECO:0007669"/>
    <property type="project" value="InterPro"/>
</dbReference>
<keyword evidence="2 7" id="KW-0349">Heme</keyword>
<dbReference type="SUPFAM" id="SSF48264">
    <property type="entry name" value="Cytochrome P450"/>
    <property type="match status" value="1"/>
</dbReference>
<reference evidence="9" key="3">
    <citation type="journal article" date="2010" name="Genome Res.">
        <title>Population genomic sequencing of Coccidioides fungi reveals recent hybridization and transposon control.</title>
        <authorList>
            <person name="Neafsey D.E."/>
            <person name="Barker B.M."/>
            <person name="Sharpton T.J."/>
            <person name="Stajich J.E."/>
            <person name="Park D.J."/>
            <person name="Whiston E."/>
            <person name="Hung C.-Y."/>
            <person name="McMahan C."/>
            <person name="White J."/>
            <person name="Sykes S."/>
            <person name="Heiman D."/>
            <person name="Young S."/>
            <person name="Zeng Q."/>
            <person name="Abouelleil A."/>
            <person name="Aftuck L."/>
            <person name="Bessette D."/>
            <person name="Brown A."/>
            <person name="FitzGerald M."/>
            <person name="Lui A."/>
            <person name="Macdonald J.P."/>
            <person name="Priest M."/>
            <person name="Orbach M.J."/>
            <person name="Galgiani J.N."/>
            <person name="Kirkland T.N."/>
            <person name="Cole G.T."/>
            <person name="Birren B.W."/>
            <person name="Henn M.R."/>
            <person name="Taylor J.W."/>
            <person name="Rounsley S.D."/>
        </authorList>
    </citation>
    <scope>NUCLEOTIDE SEQUENCE [LARGE SCALE GENOMIC DNA]</scope>
    <source>
        <strain evidence="9">RMSCC 3488</strain>
    </source>
</reference>